<dbReference type="SUPFAM" id="SSF55073">
    <property type="entry name" value="Nucleotide cyclase"/>
    <property type="match status" value="1"/>
</dbReference>
<dbReference type="GO" id="GO:0035556">
    <property type="term" value="P:intracellular signal transduction"/>
    <property type="evidence" value="ECO:0007669"/>
    <property type="project" value="InterPro"/>
</dbReference>
<evidence type="ECO:0000313" key="3">
    <source>
        <dbReference type="Proteomes" id="UP000297855"/>
    </source>
</evidence>
<dbReference type="InterPro" id="IPR029787">
    <property type="entry name" value="Nucleotide_cyclase"/>
</dbReference>
<dbReference type="AlphaFoldDB" id="A0A4R9GQC6"/>
<dbReference type="SUPFAM" id="SSF55961">
    <property type="entry name" value="Bet v1-like"/>
    <property type="match status" value="1"/>
</dbReference>
<dbReference type="RefSeq" id="WP_135813784.1">
    <property type="nucleotide sequence ID" value="NZ_RQEV01000011.1"/>
</dbReference>
<dbReference type="Proteomes" id="UP000297855">
    <property type="component" value="Unassembled WGS sequence"/>
</dbReference>
<proteinExistence type="predicted"/>
<sequence>MPKNIPTDIRKILDPENLDLGSFLNAFPWERRWTSLANPIDRLWKFDLSASPTQLWPWLTDTSSFNKRIGIPEMKFREIDGKLFGSSKNAGILMEWEEVPWEWEYCRQLNNARIYSKGFAYYVRTRYQLFPLNGDGTRLFVYFGWIPRGFIGKYMLPIGMRQLEKSYIKGLSEVVNDLKKVETAGWAGPSALGLLKESPTDSDPVFPARVHQIRTGLIRDGQPRNLVDKLLGYILDANENDLYRIRVKALAKAWNISLNELLLVFLHGCRQGLFTLSWDIICPHCRGVRTEAMHLGDLPTRDSCEVCNIRFDTNQINSVEITFHVHPSVREIQKRFFCAAEPATKSHIRFQKYLDPEETYESRLLLGPGTYRMRIGGEKHYTLLDVSEDSSEQRLEWSSSLPEQLTAKNFPSLVLKNKDSHPKAFVIEERREDQNSLRPSDLFNFQDFRELFSQEALSTELQLDIGIQTILFTDIVGSTRFYHQKGDTSAFAEVRQHFVEIYKIVRDHQGAVVKTIGDAVMASFTSPVNGILAASELQEAFSSSKNRTPIRIRVSLHSGPCLAVNLNSNIDYFGNTVNFAAKLQGIAEEQEIVLSEIVFRDREVRYFMKEKGWKVKKVKFHQSWIDQDTDAYKLVKSAEGTL</sequence>
<dbReference type="SMART" id="SM00044">
    <property type="entry name" value="CYCc"/>
    <property type="match status" value="1"/>
</dbReference>
<dbReference type="OrthoDB" id="9801841at2"/>
<comment type="caution">
    <text evidence="2">The sequence shown here is derived from an EMBL/GenBank/DDBJ whole genome shotgun (WGS) entry which is preliminary data.</text>
</comment>
<dbReference type="PANTHER" id="PTHR43081:SF19">
    <property type="entry name" value="PH-SENSITIVE ADENYLATE CYCLASE RV1264"/>
    <property type="match status" value="1"/>
</dbReference>
<dbReference type="GO" id="GO:0006171">
    <property type="term" value="P:cAMP biosynthetic process"/>
    <property type="evidence" value="ECO:0007669"/>
    <property type="project" value="TreeGrafter"/>
</dbReference>
<dbReference type="CDD" id="cd07302">
    <property type="entry name" value="CHD"/>
    <property type="match status" value="1"/>
</dbReference>
<dbReference type="Pfam" id="PF19363">
    <property type="entry name" value="DUF5939"/>
    <property type="match status" value="1"/>
</dbReference>
<keyword evidence="3" id="KW-1185">Reference proteome</keyword>
<dbReference type="InterPro" id="IPR050697">
    <property type="entry name" value="Adenylyl/Guanylyl_Cyclase_3/4"/>
</dbReference>
<organism evidence="2 3">
    <name type="scientific">Leptospira fluminis</name>
    <dbReference type="NCBI Taxonomy" id="2484979"/>
    <lineage>
        <taxon>Bacteria</taxon>
        <taxon>Pseudomonadati</taxon>
        <taxon>Spirochaetota</taxon>
        <taxon>Spirochaetia</taxon>
        <taxon>Leptospirales</taxon>
        <taxon>Leptospiraceae</taxon>
        <taxon>Leptospira</taxon>
    </lineage>
</organism>
<dbReference type="InterPro" id="IPR001054">
    <property type="entry name" value="A/G_cyclase"/>
</dbReference>
<feature type="domain" description="Guanylate cyclase" evidence="1">
    <location>
        <begin position="469"/>
        <end position="584"/>
    </location>
</feature>
<protein>
    <submittedName>
        <fullName evidence="2">Adenylate/guanylate cyclase domain-containing protein</fullName>
    </submittedName>
</protein>
<accession>A0A4R9GQC6</accession>
<dbReference type="Gene3D" id="3.30.70.1230">
    <property type="entry name" value="Nucleotide cyclase"/>
    <property type="match status" value="1"/>
</dbReference>
<dbReference type="PROSITE" id="PS50125">
    <property type="entry name" value="GUANYLATE_CYCLASE_2"/>
    <property type="match status" value="1"/>
</dbReference>
<evidence type="ECO:0000313" key="2">
    <source>
        <dbReference type="EMBL" id="TGK18135.1"/>
    </source>
</evidence>
<name>A0A4R9GQC6_9LEPT</name>
<dbReference type="InterPro" id="IPR045983">
    <property type="entry name" value="GUC-dom-containing_N"/>
</dbReference>
<dbReference type="EMBL" id="RQEV01000011">
    <property type="protein sequence ID" value="TGK18135.1"/>
    <property type="molecule type" value="Genomic_DNA"/>
</dbReference>
<dbReference type="PANTHER" id="PTHR43081">
    <property type="entry name" value="ADENYLATE CYCLASE, TERMINAL-DIFFERENTIATION SPECIFIC-RELATED"/>
    <property type="match status" value="1"/>
</dbReference>
<gene>
    <name evidence="2" type="ORF">EHO61_11865</name>
</gene>
<reference evidence="2" key="1">
    <citation type="journal article" date="2019" name="PLoS Negl. Trop. Dis.">
        <title>Revisiting the worldwide diversity of Leptospira species in the environment.</title>
        <authorList>
            <person name="Vincent A.T."/>
            <person name="Schiettekatte O."/>
            <person name="Bourhy P."/>
            <person name="Veyrier F.J."/>
            <person name="Picardeau M."/>
        </authorList>
    </citation>
    <scope>NUCLEOTIDE SEQUENCE [LARGE SCALE GENOMIC DNA]</scope>
    <source>
        <strain evidence="2">SCS5</strain>
    </source>
</reference>
<dbReference type="GO" id="GO:0004016">
    <property type="term" value="F:adenylate cyclase activity"/>
    <property type="evidence" value="ECO:0007669"/>
    <property type="project" value="UniProtKB-ARBA"/>
</dbReference>
<evidence type="ECO:0000259" key="1">
    <source>
        <dbReference type="PROSITE" id="PS50125"/>
    </source>
</evidence>
<dbReference type="Pfam" id="PF00211">
    <property type="entry name" value="Guanylate_cyc"/>
    <property type="match status" value="1"/>
</dbReference>